<dbReference type="KEGG" id="ssck:SPSK_11038"/>
<accession>A0A0F2MJJ2</accession>
<evidence type="ECO:0000256" key="7">
    <source>
        <dbReference type="SAM" id="MobiDB-lite"/>
    </source>
</evidence>
<comment type="subcellular location">
    <subcellularLocation>
        <location evidence="1">Nucleus</location>
    </subcellularLocation>
</comment>
<keyword evidence="6" id="KW-0539">Nucleus</keyword>
<keyword evidence="5" id="KW-0804">Transcription</keyword>
<sequence length="624" mass="68954">MPAIQHRRSRAGCHRCRQQHKRCDQHKPACVRCQQAGSACSYALNIQWGGRAFPKMMGSYAGRVQRLSNGGSSGALDMDGPGDGRGGFVYIAQPSPPAPAARPRPDRPRRPRRDEQPRPRARTPSAPPDAMEDTPACAPNDVTTVSRRPTSVLLAPQIDMPELSPASLSPMHRFLFHHYMHETIRLTAPSDYARTEICRLVVPMSFRHPCLLYAVLAFGARHVHALGGFPVGVPGDRLIMELEDESMRHLRQQLSDGPHLHQHASVALATTRTLCQSQIFATGHAWRTHLEGARAILQAVGDAQKTARHTKLSSSSPSSSSSSESELEVFLASWYDNVEAQAALTPLGLRRGQLEMAHTRRNSVRPRTTNSEDVYFDVFGGVASDVPDLIREVGALVMEKRRSMRGGSERRVVDDEQQQDDDQNDCILSADDNQNDCILSADDIAREADALVRAIHARLQRDAVGNTLRRLQSDDRVARSLPRDAMHDYALSNAGFLHTALLYIHGAVQGLPPTAPCIQHSVQQILWASDNMRSPSAPLSPRVLMATPLFSAGLWALPDAQIAIQRSFAAMGMWMRTPHNRRSAALLAYVWSKTAASPEAYHDVLTYLGTWSPVLRSDVQRRCL</sequence>
<dbReference type="InterPro" id="IPR001138">
    <property type="entry name" value="Zn2Cys6_DnaBD"/>
</dbReference>
<keyword evidence="4" id="KW-0238">DNA-binding</keyword>
<dbReference type="Pfam" id="PF11951">
    <property type="entry name" value="Fungal_trans_2"/>
    <property type="match status" value="1"/>
</dbReference>
<organism evidence="9 10">
    <name type="scientific">Sporothrix schenckii 1099-18</name>
    <dbReference type="NCBI Taxonomy" id="1397361"/>
    <lineage>
        <taxon>Eukaryota</taxon>
        <taxon>Fungi</taxon>
        <taxon>Dikarya</taxon>
        <taxon>Ascomycota</taxon>
        <taxon>Pezizomycotina</taxon>
        <taxon>Sordariomycetes</taxon>
        <taxon>Sordariomycetidae</taxon>
        <taxon>Ophiostomatales</taxon>
        <taxon>Ophiostomataceae</taxon>
        <taxon>Sporothrix</taxon>
    </lineage>
</organism>
<evidence type="ECO:0000256" key="6">
    <source>
        <dbReference type="ARBA" id="ARBA00023242"/>
    </source>
</evidence>
<proteinExistence type="predicted"/>
<dbReference type="PANTHER" id="PTHR37534:SF46">
    <property type="entry name" value="ZN(II)2CYS6 TRANSCRIPTION FACTOR (EUROFUNG)"/>
    <property type="match status" value="1"/>
</dbReference>
<dbReference type="Pfam" id="PF00172">
    <property type="entry name" value="Zn_clus"/>
    <property type="match status" value="1"/>
</dbReference>
<comment type="caution">
    <text evidence="9">The sequence shown here is derived from an EMBL/GenBank/DDBJ whole genome shotgun (WGS) entry which is preliminary data.</text>
</comment>
<dbReference type="SUPFAM" id="SSF57701">
    <property type="entry name" value="Zn2/Cys6 DNA-binding domain"/>
    <property type="match status" value="1"/>
</dbReference>
<dbReference type="SMART" id="SM00066">
    <property type="entry name" value="GAL4"/>
    <property type="match status" value="1"/>
</dbReference>
<dbReference type="GO" id="GO:0000981">
    <property type="term" value="F:DNA-binding transcription factor activity, RNA polymerase II-specific"/>
    <property type="evidence" value="ECO:0007669"/>
    <property type="project" value="InterPro"/>
</dbReference>
<evidence type="ECO:0000256" key="3">
    <source>
        <dbReference type="ARBA" id="ARBA00023015"/>
    </source>
</evidence>
<evidence type="ECO:0000256" key="5">
    <source>
        <dbReference type="ARBA" id="ARBA00023163"/>
    </source>
</evidence>
<reference evidence="9 10" key="2">
    <citation type="journal article" date="2015" name="Eukaryot. Cell">
        <title>Asexual propagation of a virulent clone complex in a human and feline outbreak of sporotrichosis.</title>
        <authorList>
            <person name="Teixeira Mde M."/>
            <person name="Rodrigues A.M."/>
            <person name="Tsui C.K."/>
            <person name="de Almeida L.G."/>
            <person name="Van Diepeningen A.D."/>
            <person name="van den Ende B.G."/>
            <person name="Fernandes G.F."/>
            <person name="Kano R."/>
            <person name="Hamelin R.C."/>
            <person name="Lopes-Bezerra L.M."/>
            <person name="Vasconcelos A.T."/>
            <person name="de Hoog S."/>
            <person name="de Camargo Z.P."/>
            <person name="Felipe M.S."/>
        </authorList>
    </citation>
    <scope>NUCLEOTIDE SEQUENCE [LARGE SCALE GENOMIC DNA]</scope>
    <source>
        <strain evidence="9 10">1099-18</strain>
    </source>
</reference>
<dbReference type="Gene3D" id="4.10.240.10">
    <property type="entry name" value="Zn(2)-C6 fungal-type DNA-binding domain"/>
    <property type="match status" value="1"/>
</dbReference>
<evidence type="ECO:0000313" key="10">
    <source>
        <dbReference type="Proteomes" id="UP000033710"/>
    </source>
</evidence>
<keyword evidence="3" id="KW-0805">Transcription regulation</keyword>
<reference evidence="9 10" key="1">
    <citation type="journal article" date="2014" name="BMC Genomics">
        <title>Comparative genomics of the major fungal agents of human and animal Sporotrichosis: Sporothrix schenckii and Sporothrix brasiliensis.</title>
        <authorList>
            <person name="Teixeira M.M."/>
            <person name="de Almeida L.G."/>
            <person name="Kubitschek-Barreira P."/>
            <person name="Alves F.L."/>
            <person name="Kioshima E.S."/>
            <person name="Abadio A.K."/>
            <person name="Fernandes L."/>
            <person name="Derengowski L.S."/>
            <person name="Ferreira K.S."/>
            <person name="Souza R.C."/>
            <person name="Ruiz J.C."/>
            <person name="de Andrade N.C."/>
            <person name="Paes H.C."/>
            <person name="Nicola A.M."/>
            <person name="Albuquerque P."/>
            <person name="Gerber A.L."/>
            <person name="Martins V.P."/>
            <person name="Peconick L.D."/>
            <person name="Neto A.V."/>
            <person name="Chaucanez C.B."/>
            <person name="Silva P.A."/>
            <person name="Cunha O.L."/>
            <person name="de Oliveira F.F."/>
            <person name="dos Santos T.C."/>
            <person name="Barros A.L."/>
            <person name="Soares M.A."/>
            <person name="de Oliveira L.M."/>
            <person name="Marini M.M."/>
            <person name="Villalobos-Duno H."/>
            <person name="Cunha M.M."/>
            <person name="de Hoog S."/>
            <person name="da Silveira J.F."/>
            <person name="Henrissat B."/>
            <person name="Nino-Vega G.A."/>
            <person name="Cisalpino P.S."/>
            <person name="Mora-Montes H.M."/>
            <person name="Almeida S.R."/>
            <person name="Stajich J.E."/>
            <person name="Lopes-Bezerra L.M."/>
            <person name="Vasconcelos A.T."/>
            <person name="Felipe M.S."/>
        </authorList>
    </citation>
    <scope>NUCLEOTIDE SEQUENCE [LARGE SCALE GENOMIC DNA]</scope>
    <source>
        <strain evidence="9 10">1099-18</strain>
    </source>
</reference>
<dbReference type="GeneID" id="27672534"/>
<dbReference type="GO" id="GO:0008270">
    <property type="term" value="F:zinc ion binding"/>
    <property type="evidence" value="ECO:0007669"/>
    <property type="project" value="InterPro"/>
</dbReference>
<feature type="domain" description="Zn(2)-C6 fungal-type" evidence="8">
    <location>
        <begin position="12"/>
        <end position="42"/>
    </location>
</feature>
<gene>
    <name evidence="9" type="ORF">SPSK_11038</name>
</gene>
<evidence type="ECO:0000313" key="9">
    <source>
        <dbReference type="EMBL" id="KJR89234.1"/>
    </source>
</evidence>
<dbReference type="PROSITE" id="PS00463">
    <property type="entry name" value="ZN2_CY6_FUNGAL_1"/>
    <property type="match status" value="1"/>
</dbReference>
<dbReference type="CDD" id="cd00067">
    <property type="entry name" value="GAL4"/>
    <property type="match status" value="1"/>
</dbReference>
<dbReference type="PROSITE" id="PS50048">
    <property type="entry name" value="ZN2_CY6_FUNGAL_2"/>
    <property type="match status" value="1"/>
</dbReference>
<dbReference type="Proteomes" id="UP000033710">
    <property type="component" value="Unassembled WGS sequence"/>
</dbReference>
<dbReference type="VEuPathDB" id="FungiDB:SPSK_11038"/>
<dbReference type="AlphaFoldDB" id="A0A0F2MJJ2"/>
<evidence type="ECO:0000256" key="4">
    <source>
        <dbReference type="ARBA" id="ARBA00023125"/>
    </source>
</evidence>
<dbReference type="EMBL" id="AXCR01000001">
    <property type="protein sequence ID" value="KJR89234.1"/>
    <property type="molecule type" value="Genomic_DNA"/>
</dbReference>
<feature type="compositionally biased region" description="Basic and acidic residues" evidence="7">
    <location>
        <begin position="103"/>
        <end position="118"/>
    </location>
</feature>
<evidence type="ECO:0000256" key="1">
    <source>
        <dbReference type="ARBA" id="ARBA00004123"/>
    </source>
</evidence>
<evidence type="ECO:0000259" key="8">
    <source>
        <dbReference type="PROSITE" id="PS50048"/>
    </source>
</evidence>
<keyword evidence="2" id="KW-0862">Zinc</keyword>
<dbReference type="OrthoDB" id="288726at2759"/>
<dbReference type="GO" id="GO:0005634">
    <property type="term" value="C:nucleus"/>
    <property type="evidence" value="ECO:0007669"/>
    <property type="project" value="UniProtKB-SubCell"/>
</dbReference>
<dbReference type="PANTHER" id="PTHR37534">
    <property type="entry name" value="TRANSCRIPTIONAL ACTIVATOR PROTEIN UGA3"/>
    <property type="match status" value="1"/>
</dbReference>
<evidence type="ECO:0000256" key="2">
    <source>
        <dbReference type="ARBA" id="ARBA00022833"/>
    </source>
</evidence>
<dbReference type="InterPro" id="IPR021858">
    <property type="entry name" value="Fun_TF"/>
</dbReference>
<name>A0A0F2MJJ2_SPOSC</name>
<protein>
    <recommendedName>
        <fullName evidence="8">Zn(2)-C6 fungal-type domain-containing protein</fullName>
    </recommendedName>
</protein>
<dbReference type="GO" id="GO:0003677">
    <property type="term" value="F:DNA binding"/>
    <property type="evidence" value="ECO:0007669"/>
    <property type="project" value="UniProtKB-KW"/>
</dbReference>
<dbReference type="InterPro" id="IPR036864">
    <property type="entry name" value="Zn2-C6_fun-type_DNA-bd_sf"/>
</dbReference>
<feature type="region of interest" description="Disordered" evidence="7">
    <location>
        <begin position="71"/>
        <end position="144"/>
    </location>
</feature>
<dbReference type="RefSeq" id="XP_016591910.1">
    <property type="nucleotide sequence ID" value="XM_016737257.1"/>
</dbReference>